<name>A0A2H3JM08_WOLCO</name>
<keyword evidence="2" id="KW-1185">Reference proteome</keyword>
<proteinExistence type="predicted"/>
<dbReference type="AlphaFoldDB" id="A0A2H3JM08"/>
<evidence type="ECO:0000313" key="1">
    <source>
        <dbReference type="EMBL" id="PCH42545.1"/>
    </source>
</evidence>
<gene>
    <name evidence="1" type="ORF">WOLCODRAFT_163876</name>
</gene>
<dbReference type="Gene3D" id="3.40.640.10">
    <property type="entry name" value="Type I PLP-dependent aspartate aminotransferase-like (Major domain)"/>
    <property type="match status" value="1"/>
</dbReference>
<accession>A0A2H3JM08</accession>
<dbReference type="OrthoDB" id="2382073at2759"/>
<dbReference type="InterPro" id="IPR015424">
    <property type="entry name" value="PyrdxlP-dep_Trfase"/>
</dbReference>
<sequence length="207" mass="22584">MTSLDTKLSDARLIRHRLPNPNADVGQAAFSTNDYLGLARSPILRSCFLAKLVDGPDVLGSGGSHLLPADAVVFDEHIHASVHDDMRASRRSPGLLRPFSHNSVQALREELIVEHPGMRTAKMVEIIEELFPAGNGHVAVDETHATGLYGRGLVALLGFERRVLARLHTFGKALAGTGGARHVPTLLLVLTYRQPYFKPHRSYATIS</sequence>
<evidence type="ECO:0008006" key="3">
    <source>
        <dbReference type="Google" id="ProtNLM"/>
    </source>
</evidence>
<evidence type="ECO:0000313" key="2">
    <source>
        <dbReference type="Proteomes" id="UP000218811"/>
    </source>
</evidence>
<dbReference type="InterPro" id="IPR015421">
    <property type="entry name" value="PyrdxlP-dep_Trfase_major"/>
</dbReference>
<organism evidence="1 2">
    <name type="scientific">Wolfiporia cocos (strain MD-104)</name>
    <name type="common">Brown rot fungus</name>
    <dbReference type="NCBI Taxonomy" id="742152"/>
    <lineage>
        <taxon>Eukaryota</taxon>
        <taxon>Fungi</taxon>
        <taxon>Dikarya</taxon>
        <taxon>Basidiomycota</taxon>
        <taxon>Agaricomycotina</taxon>
        <taxon>Agaricomycetes</taxon>
        <taxon>Polyporales</taxon>
        <taxon>Phaeolaceae</taxon>
        <taxon>Wolfiporia</taxon>
    </lineage>
</organism>
<reference evidence="1 2" key="1">
    <citation type="journal article" date="2012" name="Science">
        <title>The Paleozoic origin of enzymatic lignin decomposition reconstructed from 31 fungal genomes.</title>
        <authorList>
            <person name="Floudas D."/>
            <person name="Binder M."/>
            <person name="Riley R."/>
            <person name="Barry K."/>
            <person name="Blanchette R.A."/>
            <person name="Henrissat B."/>
            <person name="Martinez A.T."/>
            <person name="Otillar R."/>
            <person name="Spatafora J.W."/>
            <person name="Yadav J.S."/>
            <person name="Aerts A."/>
            <person name="Benoit I."/>
            <person name="Boyd A."/>
            <person name="Carlson A."/>
            <person name="Copeland A."/>
            <person name="Coutinho P.M."/>
            <person name="de Vries R.P."/>
            <person name="Ferreira P."/>
            <person name="Findley K."/>
            <person name="Foster B."/>
            <person name="Gaskell J."/>
            <person name="Glotzer D."/>
            <person name="Gorecki P."/>
            <person name="Heitman J."/>
            <person name="Hesse C."/>
            <person name="Hori C."/>
            <person name="Igarashi K."/>
            <person name="Jurgens J.A."/>
            <person name="Kallen N."/>
            <person name="Kersten P."/>
            <person name="Kohler A."/>
            <person name="Kuees U."/>
            <person name="Kumar T.K.A."/>
            <person name="Kuo A."/>
            <person name="LaButti K."/>
            <person name="Larrondo L.F."/>
            <person name="Lindquist E."/>
            <person name="Ling A."/>
            <person name="Lombard V."/>
            <person name="Lucas S."/>
            <person name="Lundell T."/>
            <person name="Martin R."/>
            <person name="McLaughlin D.J."/>
            <person name="Morgenstern I."/>
            <person name="Morin E."/>
            <person name="Murat C."/>
            <person name="Nagy L.G."/>
            <person name="Nolan M."/>
            <person name="Ohm R.A."/>
            <person name="Patyshakuliyeva A."/>
            <person name="Rokas A."/>
            <person name="Ruiz-Duenas F.J."/>
            <person name="Sabat G."/>
            <person name="Salamov A."/>
            <person name="Samejima M."/>
            <person name="Schmutz J."/>
            <person name="Slot J.C."/>
            <person name="St John F."/>
            <person name="Stenlid J."/>
            <person name="Sun H."/>
            <person name="Sun S."/>
            <person name="Syed K."/>
            <person name="Tsang A."/>
            <person name="Wiebenga A."/>
            <person name="Young D."/>
            <person name="Pisabarro A."/>
            <person name="Eastwood D.C."/>
            <person name="Martin F."/>
            <person name="Cullen D."/>
            <person name="Grigoriev I.V."/>
            <person name="Hibbett D.S."/>
        </authorList>
    </citation>
    <scope>NUCLEOTIDE SEQUENCE [LARGE SCALE GENOMIC DNA]</scope>
    <source>
        <strain evidence="1 2">MD-104</strain>
    </source>
</reference>
<protein>
    <recommendedName>
        <fullName evidence="3">Aminotransferase class I/classII domain-containing protein</fullName>
    </recommendedName>
</protein>
<dbReference type="EMBL" id="KB468124">
    <property type="protein sequence ID" value="PCH42545.1"/>
    <property type="molecule type" value="Genomic_DNA"/>
</dbReference>
<dbReference type="SUPFAM" id="SSF53383">
    <property type="entry name" value="PLP-dependent transferases"/>
    <property type="match status" value="1"/>
</dbReference>
<dbReference type="STRING" id="742152.A0A2H3JM08"/>
<dbReference type="Proteomes" id="UP000218811">
    <property type="component" value="Unassembled WGS sequence"/>
</dbReference>